<organism evidence="1 2">
    <name type="scientific">Lithospermum erythrorhizon</name>
    <name type="common">Purple gromwell</name>
    <name type="synonym">Lithospermum officinale var. erythrorhizon</name>
    <dbReference type="NCBI Taxonomy" id="34254"/>
    <lineage>
        <taxon>Eukaryota</taxon>
        <taxon>Viridiplantae</taxon>
        <taxon>Streptophyta</taxon>
        <taxon>Embryophyta</taxon>
        <taxon>Tracheophyta</taxon>
        <taxon>Spermatophyta</taxon>
        <taxon>Magnoliopsida</taxon>
        <taxon>eudicotyledons</taxon>
        <taxon>Gunneridae</taxon>
        <taxon>Pentapetalae</taxon>
        <taxon>asterids</taxon>
        <taxon>lamiids</taxon>
        <taxon>Boraginales</taxon>
        <taxon>Boraginaceae</taxon>
        <taxon>Boraginoideae</taxon>
        <taxon>Lithospermeae</taxon>
        <taxon>Lithospermum</taxon>
    </lineage>
</organism>
<protein>
    <submittedName>
        <fullName evidence="1">Uncharacterized protein</fullName>
    </submittedName>
</protein>
<dbReference type="EMBL" id="BAABME010019843">
    <property type="protein sequence ID" value="GAA0158525.1"/>
    <property type="molecule type" value="Genomic_DNA"/>
</dbReference>
<evidence type="ECO:0000313" key="1">
    <source>
        <dbReference type="EMBL" id="GAA0158525.1"/>
    </source>
</evidence>
<keyword evidence="2" id="KW-1185">Reference proteome</keyword>
<evidence type="ECO:0000313" key="2">
    <source>
        <dbReference type="Proteomes" id="UP001454036"/>
    </source>
</evidence>
<comment type="caution">
    <text evidence="1">The sequence shown here is derived from an EMBL/GenBank/DDBJ whole genome shotgun (WGS) entry which is preliminary data.</text>
</comment>
<accession>A0AAV3Q7B4</accession>
<gene>
    <name evidence="1" type="ORF">LIER_38670</name>
</gene>
<dbReference type="AlphaFoldDB" id="A0AAV3Q7B4"/>
<dbReference type="Proteomes" id="UP001454036">
    <property type="component" value="Unassembled WGS sequence"/>
</dbReference>
<reference evidence="1 2" key="1">
    <citation type="submission" date="2024-01" db="EMBL/GenBank/DDBJ databases">
        <title>The complete chloroplast genome sequence of Lithospermum erythrorhizon: insights into the phylogenetic relationship among Boraginaceae species and the maternal lineages of purple gromwells.</title>
        <authorList>
            <person name="Okada T."/>
            <person name="Watanabe K."/>
        </authorList>
    </citation>
    <scope>NUCLEOTIDE SEQUENCE [LARGE SCALE GENOMIC DNA]</scope>
</reference>
<proteinExistence type="predicted"/>
<name>A0AAV3Q7B4_LITER</name>
<sequence>MIHRVPRSKDKEVSFISTLFIHNCSGEALESNFNIFVPGILTVSRNPVNVDDFKRFAKNKPNPECWGGDSDAAESLCDFVPDLPD</sequence>